<dbReference type="InterPro" id="IPR001233">
    <property type="entry name" value="RtcB"/>
</dbReference>
<evidence type="ECO:0000313" key="12">
    <source>
        <dbReference type="Proteomes" id="UP000799777"/>
    </source>
</evidence>
<comment type="caution">
    <text evidence="11">The sequence shown here is derived from an EMBL/GenBank/DDBJ whole genome shotgun (WGS) entry which is preliminary data.</text>
</comment>
<dbReference type="Proteomes" id="UP000799777">
    <property type="component" value="Unassembled WGS sequence"/>
</dbReference>
<evidence type="ECO:0000256" key="10">
    <source>
        <dbReference type="PIRSR" id="PIRSR601233-3"/>
    </source>
</evidence>
<dbReference type="GO" id="GO:0046872">
    <property type="term" value="F:metal ion binding"/>
    <property type="evidence" value="ECO:0007669"/>
    <property type="project" value="UniProtKB-KW"/>
</dbReference>
<comment type="cofactor">
    <cofactor evidence="10">
        <name>Mn(2+)</name>
        <dbReference type="ChEBI" id="CHEBI:29035"/>
    </cofactor>
    <text evidence="10">Binds 2 manganese ions per subunit.</text>
</comment>
<dbReference type="GO" id="GO:0003972">
    <property type="term" value="F:RNA ligase (ATP) activity"/>
    <property type="evidence" value="ECO:0007669"/>
    <property type="project" value="TreeGrafter"/>
</dbReference>
<dbReference type="GO" id="GO:0170057">
    <property type="term" value="F:RNA ligase (GTP) activity"/>
    <property type="evidence" value="ECO:0007669"/>
    <property type="project" value="UniProtKB-EC"/>
</dbReference>
<dbReference type="SUPFAM" id="SSF103365">
    <property type="entry name" value="Hypothetical protein PH1602"/>
    <property type="match status" value="1"/>
</dbReference>
<keyword evidence="5 9" id="KW-0342">GTP-binding</keyword>
<evidence type="ECO:0000256" key="1">
    <source>
        <dbReference type="ARBA" id="ARBA00012726"/>
    </source>
</evidence>
<comment type="catalytic activity">
    <reaction evidence="7">
        <text>a 3'-end 3'-phospho-ribonucleotide-RNA + a 5'-end dephospho-ribonucleoside-RNA + GTP = a ribonucleotidyl-ribonucleotide-RNA + GMP + diphosphate</text>
        <dbReference type="Rhea" id="RHEA:68076"/>
        <dbReference type="Rhea" id="RHEA-COMP:10463"/>
        <dbReference type="Rhea" id="RHEA-COMP:13936"/>
        <dbReference type="Rhea" id="RHEA-COMP:17355"/>
        <dbReference type="ChEBI" id="CHEBI:33019"/>
        <dbReference type="ChEBI" id="CHEBI:37565"/>
        <dbReference type="ChEBI" id="CHEBI:58115"/>
        <dbReference type="ChEBI" id="CHEBI:83062"/>
        <dbReference type="ChEBI" id="CHEBI:138284"/>
        <dbReference type="ChEBI" id="CHEBI:173118"/>
        <dbReference type="EC" id="6.5.1.8"/>
    </reaction>
</comment>
<keyword evidence="12" id="KW-1185">Reference proteome</keyword>
<dbReference type="AlphaFoldDB" id="A0A9P4HHZ1"/>
<dbReference type="EMBL" id="ML978159">
    <property type="protein sequence ID" value="KAF2034928.1"/>
    <property type="molecule type" value="Genomic_DNA"/>
</dbReference>
<reference evidence="11" key="1">
    <citation type="journal article" date="2020" name="Stud. Mycol.">
        <title>101 Dothideomycetes genomes: a test case for predicting lifestyles and emergence of pathogens.</title>
        <authorList>
            <person name="Haridas S."/>
            <person name="Albert R."/>
            <person name="Binder M."/>
            <person name="Bloem J."/>
            <person name="Labutti K."/>
            <person name="Salamov A."/>
            <person name="Andreopoulos B."/>
            <person name="Baker S."/>
            <person name="Barry K."/>
            <person name="Bills G."/>
            <person name="Bluhm B."/>
            <person name="Cannon C."/>
            <person name="Castanera R."/>
            <person name="Culley D."/>
            <person name="Daum C."/>
            <person name="Ezra D."/>
            <person name="Gonzalez J."/>
            <person name="Henrissat B."/>
            <person name="Kuo A."/>
            <person name="Liang C."/>
            <person name="Lipzen A."/>
            <person name="Lutzoni F."/>
            <person name="Magnuson J."/>
            <person name="Mondo S."/>
            <person name="Nolan M."/>
            <person name="Ohm R."/>
            <person name="Pangilinan J."/>
            <person name="Park H.-J."/>
            <person name="Ramirez L."/>
            <person name="Alfaro M."/>
            <person name="Sun H."/>
            <person name="Tritt A."/>
            <person name="Yoshinaga Y."/>
            <person name="Zwiers L.-H."/>
            <person name="Turgeon B."/>
            <person name="Goodwin S."/>
            <person name="Spatafora J."/>
            <person name="Crous P."/>
            <person name="Grigoriev I."/>
        </authorList>
    </citation>
    <scope>NUCLEOTIDE SEQUENCE</scope>
    <source>
        <strain evidence="11">CBS 110217</strain>
    </source>
</reference>
<accession>A0A9P4HHZ1</accession>
<keyword evidence="6 10" id="KW-0464">Manganese</keyword>
<keyword evidence="2" id="KW-0436">Ligase</keyword>
<feature type="binding site" evidence="10">
    <location>
        <position position="220"/>
    </location>
    <ligand>
        <name>Mn(2+)</name>
        <dbReference type="ChEBI" id="CHEBI:29035"/>
        <label>1</label>
    </ligand>
</feature>
<feature type="binding site" evidence="9">
    <location>
        <begin position="219"/>
        <end position="223"/>
    </location>
    <ligand>
        <name>GMP</name>
        <dbReference type="ChEBI" id="CHEBI:58115"/>
    </ligand>
</feature>
<evidence type="ECO:0000313" key="11">
    <source>
        <dbReference type="EMBL" id="KAF2034928.1"/>
    </source>
</evidence>
<dbReference type="EC" id="6.5.1.8" evidence="1"/>
<dbReference type="Gene3D" id="3.90.1860.10">
    <property type="entry name" value="tRNA-splicing ligase RtcB"/>
    <property type="match status" value="1"/>
</dbReference>
<dbReference type="GO" id="GO:0005525">
    <property type="term" value="F:GTP binding"/>
    <property type="evidence" value="ECO:0007669"/>
    <property type="project" value="UniProtKB-KW"/>
</dbReference>
<evidence type="ECO:0000256" key="7">
    <source>
        <dbReference type="ARBA" id="ARBA00047746"/>
    </source>
</evidence>
<dbReference type="InterPro" id="IPR036025">
    <property type="entry name" value="RtcB-like_sf"/>
</dbReference>
<evidence type="ECO:0000256" key="8">
    <source>
        <dbReference type="PIRSR" id="PIRSR601233-1"/>
    </source>
</evidence>
<evidence type="ECO:0000256" key="6">
    <source>
        <dbReference type="ARBA" id="ARBA00023211"/>
    </source>
</evidence>
<gene>
    <name evidence="11" type="ORF">EK21DRAFT_97131</name>
</gene>
<feature type="active site" description="GMP-histidine intermediate" evidence="8">
    <location>
        <position position="411"/>
    </location>
</feature>
<keyword evidence="3 10" id="KW-0479">Metal-binding</keyword>
<keyword evidence="4 9" id="KW-0547">Nucleotide-binding</keyword>
<evidence type="ECO:0000256" key="9">
    <source>
        <dbReference type="PIRSR" id="PIRSR601233-2"/>
    </source>
</evidence>
<proteinExistence type="predicted"/>
<dbReference type="PANTHER" id="PTHR11118">
    <property type="entry name" value="RNA-SPLICING LIGASE RTCB HOMOLOG"/>
    <property type="match status" value="1"/>
</dbReference>
<feature type="binding site" evidence="10">
    <location>
        <position position="250"/>
    </location>
    <ligand>
        <name>Mn(2+)</name>
        <dbReference type="ChEBI" id="CHEBI:29035"/>
        <label>2</label>
    </ligand>
</feature>
<evidence type="ECO:0000256" key="5">
    <source>
        <dbReference type="ARBA" id="ARBA00023134"/>
    </source>
</evidence>
<dbReference type="OrthoDB" id="10249697at2759"/>
<dbReference type="GO" id="GO:0006396">
    <property type="term" value="P:RNA processing"/>
    <property type="evidence" value="ECO:0007669"/>
    <property type="project" value="InterPro"/>
</dbReference>
<dbReference type="PANTHER" id="PTHR11118:SF1">
    <property type="entry name" value="RNA-SPLICING LIGASE RTCB HOMOLOG"/>
    <property type="match status" value="1"/>
</dbReference>
<organism evidence="11 12">
    <name type="scientific">Setomelanomma holmii</name>
    <dbReference type="NCBI Taxonomy" id="210430"/>
    <lineage>
        <taxon>Eukaryota</taxon>
        <taxon>Fungi</taxon>
        <taxon>Dikarya</taxon>
        <taxon>Ascomycota</taxon>
        <taxon>Pezizomycotina</taxon>
        <taxon>Dothideomycetes</taxon>
        <taxon>Pleosporomycetidae</taxon>
        <taxon>Pleosporales</taxon>
        <taxon>Pleosporineae</taxon>
        <taxon>Phaeosphaeriaceae</taxon>
        <taxon>Setomelanomma</taxon>
    </lineage>
</organism>
<evidence type="ECO:0000256" key="2">
    <source>
        <dbReference type="ARBA" id="ARBA00022598"/>
    </source>
</evidence>
<protein>
    <recommendedName>
        <fullName evidence="1">3'-phosphate/5'-hydroxy nucleic acid ligase</fullName>
        <ecNumber evidence="1">6.5.1.8</ecNumber>
    </recommendedName>
</protein>
<feature type="binding site" evidence="9">
    <location>
        <begin position="411"/>
        <end position="414"/>
    </location>
    <ligand>
        <name>GMP</name>
        <dbReference type="ChEBI" id="CHEBI:58115"/>
    </ligand>
</feature>
<name>A0A9P4HHZ1_9PLEO</name>
<evidence type="ECO:0000256" key="3">
    <source>
        <dbReference type="ARBA" id="ARBA00022723"/>
    </source>
</evidence>
<evidence type="ECO:0000256" key="4">
    <source>
        <dbReference type="ARBA" id="ARBA00022741"/>
    </source>
</evidence>
<dbReference type="Pfam" id="PF01139">
    <property type="entry name" value="RtcB"/>
    <property type="match status" value="2"/>
</dbReference>
<sequence>MPATRVTITLNSRQSQKAPLLIPASALADPAASTSIRALIIKTVQSKLSLKKPTRIFVGDDVVLLVSAGEDFVGVKRKSSVHANANLDCPVELLASKAPVESLSVTQLKTTAHTLPGIAHAVGQPDLHPGTKFPIGAVFVSQGWIHPPLIGCGMACYKTTLPRSQVDGDKGKKVAETLRGLEGPWLTSAHREAWLKAEDISYSAGEEWDKSLGTIGAGNHFAEIQVVEESSIADDEKKYLREDDVVLLVHSGSRGYGGSILKKYTTDSHISFQEDSPEAVEYMKELDKACNANPAGNEKADATAIAEARKSLQARKVVDIWHNNVERVKWPPSPPSSVAGEAASSTLTAAMAGKYAWVQRKGAAPTYDPESQVPLSLLPLPGSRGTPTLILKPTFSTSTSWCLKNALSLAHGAGRAMSRAKALSALSSKYKCQNLLEPRAGDYDGTWVICDEKDLVWEEAPDAYKDVQAVGQDLVDAGAAQIIGWCRARVSYKVRNEAR</sequence>